<comment type="similarity">
    <text evidence="1">Belongs to the thiolase-like superfamily. Thiolase family.</text>
</comment>
<reference evidence="5 6" key="1">
    <citation type="submission" date="2017-09" db="EMBL/GenBank/DDBJ databases">
        <title>The diverse metabolic capabilities of V. boronicumulans make it an excellent choice for continued studies on novel biodegradation.</title>
        <authorList>
            <person name="Sun S."/>
        </authorList>
    </citation>
    <scope>NUCLEOTIDE SEQUENCE [LARGE SCALE GENOMIC DNA]</scope>
    <source>
        <strain evidence="5 6">J1</strain>
    </source>
</reference>
<organism evidence="5 6">
    <name type="scientific">Variovorax boronicumulans</name>
    <dbReference type="NCBI Taxonomy" id="436515"/>
    <lineage>
        <taxon>Bacteria</taxon>
        <taxon>Pseudomonadati</taxon>
        <taxon>Pseudomonadota</taxon>
        <taxon>Betaproteobacteria</taxon>
        <taxon>Burkholderiales</taxon>
        <taxon>Comamonadaceae</taxon>
        <taxon>Variovorax</taxon>
    </lineage>
</organism>
<dbReference type="InterPro" id="IPR040771">
    <property type="entry name" value="TLP1_add_C"/>
</dbReference>
<evidence type="ECO:0000256" key="3">
    <source>
        <dbReference type="ARBA" id="ARBA00023315"/>
    </source>
</evidence>
<evidence type="ECO:0000259" key="4">
    <source>
        <dbReference type="Pfam" id="PF18313"/>
    </source>
</evidence>
<keyword evidence="3" id="KW-0012">Acyltransferase</keyword>
<name>A0A250DS52_9BURK</name>
<dbReference type="InterPro" id="IPR016039">
    <property type="entry name" value="Thiolase-like"/>
</dbReference>
<dbReference type="PANTHER" id="PTHR18919">
    <property type="entry name" value="ACETYL-COA C-ACYLTRANSFERASE"/>
    <property type="match status" value="1"/>
</dbReference>
<dbReference type="Proteomes" id="UP000217154">
    <property type="component" value="Chromosome"/>
</dbReference>
<dbReference type="SUPFAM" id="SSF53901">
    <property type="entry name" value="Thiolase-like"/>
    <property type="match status" value="1"/>
</dbReference>
<dbReference type="GO" id="GO:0016746">
    <property type="term" value="F:acyltransferase activity"/>
    <property type="evidence" value="ECO:0007669"/>
    <property type="project" value="UniProtKB-KW"/>
</dbReference>
<accession>A0A250DS52</accession>
<protein>
    <submittedName>
        <fullName evidence="5">Acetyl-CoA acetyltransferase</fullName>
    </submittedName>
</protein>
<dbReference type="Gene3D" id="3.40.47.10">
    <property type="match status" value="1"/>
</dbReference>
<sequence>MTALDDRTPVIVGVGEITHRTKEAAEGLEPIELMARAMRAAAQDSGAAALLAGLDSLDVVCEYSWPYTDAPALLNARLGCNPARSVYGVTGGEAPVRYIHEAALRIARGESKVAAITGAEARYTVDAAAKLGVALDWTPRDDSVKLVRGTDICHPVAIQLGAAMPTTIYPFYENAALAHWGQTPRQAQDESSRLWARYSEVAAANPYAWLRKPFTPEDIARVDAANRLIAWPYTKHMVANPLVNMGAAVLLTSVGHARELGIPEDRWVYVWDGAAAREPRDYLQRDQYHRSHAQDLVMETVLAQVGGDASAFEMLELYSCFPIVPKMARRTLGLEPEARMTSTGGLSFFGAPLNDYMTHAAAGLVRALRAAPKGKAALLYGQGEYVTKHHALVLGSSPPPQGLPKPDYDVQAAADARRGPVPPLVLQYAGAATLETFTVVYGRDGQPSQGIVIARTPAGERLMARVEATDTASLKVLTDLDRSPVGCGGTVTAGADDLLNWSVS</sequence>
<gene>
    <name evidence="5" type="ORF">CKY39_28860</name>
</gene>
<evidence type="ECO:0000313" key="6">
    <source>
        <dbReference type="Proteomes" id="UP000217154"/>
    </source>
</evidence>
<dbReference type="AlphaFoldDB" id="A0A250DS52"/>
<dbReference type="Pfam" id="PF18313">
    <property type="entry name" value="TLP1_add_C"/>
    <property type="match status" value="1"/>
</dbReference>
<dbReference type="RefSeq" id="WP_095746858.1">
    <property type="nucleotide sequence ID" value="NZ_CP023284.1"/>
</dbReference>
<evidence type="ECO:0000256" key="2">
    <source>
        <dbReference type="ARBA" id="ARBA00022679"/>
    </source>
</evidence>
<dbReference type="Gene3D" id="2.40.50.840">
    <property type="match status" value="1"/>
</dbReference>
<feature type="domain" description="Thiolase-like protein type 1 additional C-terminal" evidence="4">
    <location>
        <begin position="418"/>
        <end position="491"/>
    </location>
</feature>
<dbReference type="EMBL" id="CP023284">
    <property type="protein sequence ID" value="ATA56783.1"/>
    <property type="molecule type" value="Genomic_DNA"/>
</dbReference>
<dbReference type="PANTHER" id="PTHR18919:SF139">
    <property type="entry name" value="THIOLASE-LIKE PROTEIN TYPE 1 ADDITIONAL C-TERMINAL DOMAIN-CONTAINING PROTEIN"/>
    <property type="match status" value="1"/>
</dbReference>
<keyword evidence="2 5" id="KW-0808">Transferase</keyword>
<proteinExistence type="inferred from homology"/>
<evidence type="ECO:0000256" key="1">
    <source>
        <dbReference type="ARBA" id="ARBA00010982"/>
    </source>
</evidence>
<dbReference type="KEGG" id="vbo:CKY39_28860"/>
<evidence type="ECO:0000313" key="5">
    <source>
        <dbReference type="EMBL" id="ATA56783.1"/>
    </source>
</evidence>